<dbReference type="Gene3D" id="2.120.10.30">
    <property type="entry name" value="TolB, C-terminal domain"/>
    <property type="match status" value="1"/>
</dbReference>
<evidence type="ECO:0000313" key="1">
    <source>
        <dbReference type="EMBL" id="MEK9500298.1"/>
    </source>
</evidence>
<gene>
    <name evidence="1" type="ORF">WI372_04860</name>
</gene>
<protein>
    <submittedName>
        <fullName evidence="1">6-bladed beta-propeller</fullName>
    </submittedName>
</protein>
<reference evidence="1 2" key="1">
    <citation type="submission" date="2024-02" db="EMBL/GenBank/DDBJ databases">
        <title>A novel Gemmatimonadota bacterium.</title>
        <authorList>
            <person name="Du Z.-J."/>
            <person name="Ye Y.-Q."/>
        </authorList>
    </citation>
    <scope>NUCLEOTIDE SEQUENCE [LARGE SCALE GENOMIC DNA]</scope>
    <source>
        <strain evidence="1 2">DH-20</strain>
    </source>
</reference>
<dbReference type="Pfam" id="PF17170">
    <property type="entry name" value="DUF5128"/>
    <property type="match status" value="1"/>
</dbReference>
<sequence>MRGIRLRLILLAPLVLLGCDPPSPRMPLTERIDSAGLEIVISSEPTTSWLRIAPTPDLRIGGADAHGAAQFGAVQGVAVASDGSIWVADRQTADVRVFEADGTHRVTVGGRGDGPGEFRVVRLLGQAGDSMAVVDDRTGRLSWFDLGGVLLTESLIHRRGSSAPVVYGVGSDGRLAGAIQRLVSADTMDPGTVFEGEIDFVGWKHPESPPRTIATVPTSSWLFTGTSQIPIPFTTNASLAVARHWVVTRGVRPELLHLSDDGGRRITRVRRAPRPVGADMRQAYEAFVRSVYPEDRRQPFLEALHHPAVPDTAPAYTRLLVDTAGRVWAQHFTADRRSLGDWDVFDPDGSLTAVVANPPGVWLHAITDRAAVGVWLDALDVPRVQRHAIVPPRASRSPAPIPP</sequence>
<dbReference type="PROSITE" id="PS51257">
    <property type="entry name" value="PROKAR_LIPOPROTEIN"/>
    <property type="match status" value="1"/>
</dbReference>
<organism evidence="1 2">
    <name type="scientific">Gaopeijia maritima</name>
    <dbReference type="NCBI Taxonomy" id="3119007"/>
    <lineage>
        <taxon>Bacteria</taxon>
        <taxon>Pseudomonadati</taxon>
        <taxon>Gemmatimonadota</taxon>
        <taxon>Longimicrobiia</taxon>
        <taxon>Gaopeijiales</taxon>
        <taxon>Gaopeijiaceae</taxon>
        <taxon>Gaopeijia</taxon>
    </lineage>
</organism>
<accession>A0ABU9E6E2</accession>
<dbReference type="InterPro" id="IPR011042">
    <property type="entry name" value="6-blade_b-propeller_TolB-like"/>
</dbReference>
<comment type="caution">
    <text evidence="1">The sequence shown here is derived from an EMBL/GenBank/DDBJ whole genome shotgun (WGS) entry which is preliminary data.</text>
</comment>
<dbReference type="EMBL" id="JBBHLI010000002">
    <property type="protein sequence ID" value="MEK9500298.1"/>
    <property type="molecule type" value="Genomic_DNA"/>
</dbReference>
<keyword evidence="2" id="KW-1185">Reference proteome</keyword>
<proteinExistence type="predicted"/>
<evidence type="ECO:0000313" key="2">
    <source>
        <dbReference type="Proteomes" id="UP001484239"/>
    </source>
</evidence>
<dbReference type="RefSeq" id="WP_405275176.1">
    <property type="nucleotide sequence ID" value="NZ_JBBHLI010000002.1"/>
</dbReference>
<dbReference type="Proteomes" id="UP001484239">
    <property type="component" value="Unassembled WGS sequence"/>
</dbReference>
<name>A0ABU9E6E2_9BACT</name>
<dbReference type="SUPFAM" id="SSF101898">
    <property type="entry name" value="NHL repeat"/>
    <property type="match status" value="1"/>
</dbReference>